<gene>
    <name evidence="10" type="primary">secE</name>
    <name evidence="10" type="ORF">EOT04_02150</name>
</gene>
<evidence type="ECO:0000256" key="3">
    <source>
        <dbReference type="ARBA" id="ARBA00022692"/>
    </source>
</evidence>
<name>A0A4V1J7L0_9BACT</name>
<dbReference type="Gene3D" id="1.20.5.1030">
    <property type="entry name" value="Preprotein translocase secy subunit"/>
    <property type="match status" value="1"/>
</dbReference>
<keyword evidence="6" id="KW-0811">Translocation</keyword>
<dbReference type="GO" id="GO:0006605">
    <property type="term" value="P:protein targeting"/>
    <property type="evidence" value="ECO:0007669"/>
    <property type="project" value="InterPro"/>
</dbReference>
<dbReference type="Pfam" id="PF00584">
    <property type="entry name" value="SecE"/>
    <property type="match status" value="1"/>
</dbReference>
<evidence type="ECO:0000256" key="7">
    <source>
        <dbReference type="ARBA" id="ARBA00023136"/>
    </source>
</evidence>
<evidence type="ECO:0000256" key="4">
    <source>
        <dbReference type="ARBA" id="ARBA00022927"/>
    </source>
</evidence>
<keyword evidence="4" id="KW-0653">Protein transport</keyword>
<protein>
    <submittedName>
        <fullName evidence="10">Preprotein translocase subunit SecE</fullName>
    </submittedName>
</protein>
<dbReference type="Proteomes" id="UP000289269">
    <property type="component" value="Unassembled WGS sequence"/>
</dbReference>
<dbReference type="GO" id="GO:0006886">
    <property type="term" value="P:intracellular protein transport"/>
    <property type="evidence" value="ECO:0007669"/>
    <property type="project" value="InterPro"/>
</dbReference>
<sequence>MARSKAIRWAKGKSAGKPRAVLSGPKKSSAKLPLPGWLKAVGGYLAGSWQEVKQVRWPNRRATWSLTVAVLLFTAFWAAVILSVDLLSQLFLNKLILKQ</sequence>
<evidence type="ECO:0000313" key="10">
    <source>
        <dbReference type="EMBL" id="RWZ79143.1"/>
    </source>
</evidence>
<evidence type="ECO:0000256" key="2">
    <source>
        <dbReference type="ARBA" id="ARBA00022448"/>
    </source>
</evidence>
<organism evidence="10 11">
    <name type="scientific">Candidatus Chaera renei</name>
    <dbReference type="NCBI Taxonomy" id="2506947"/>
    <lineage>
        <taxon>Bacteria</taxon>
        <taxon>Candidatus Saccharimonadota</taxon>
        <taxon>Candidatus Saccharimonadia</taxon>
        <taxon>Candidatus Saccharimonadales</taxon>
        <taxon>Candidatus Saccharimonadaceae</taxon>
        <taxon>Candidatus Chaera</taxon>
    </lineage>
</organism>
<reference evidence="10" key="1">
    <citation type="submission" date="2019-01" db="EMBL/GenBank/DDBJ databases">
        <title>Genomic signatures and co-occurrence patterns of the ultra-small Saccharimodia (Patescibacteria phylum) suggest a symbiotic lifestyle.</title>
        <authorList>
            <person name="Lemos L."/>
            <person name="Medeiros J."/>
            <person name="Andreote F."/>
            <person name="Fernandes G."/>
            <person name="Varani A."/>
            <person name="Oliveira G."/>
            <person name="Pylro V."/>
        </authorList>
    </citation>
    <scope>NUCLEOTIDE SEQUENCE [LARGE SCALE GENOMIC DNA]</scope>
    <source>
        <strain evidence="10">AMD01</strain>
    </source>
</reference>
<keyword evidence="5 9" id="KW-1133">Transmembrane helix</keyword>
<proteinExistence type="predicted"/>
<evidence type="ECO:0000256" key="1">
    <source>
        <dbReference type="ARBA" id="ARBA00004370"/>
    </source>
</evidence>
<dbReference type="InterPro" id="IPR001901">
    <property type="entry name" value="Translocase_SecE/Sec61-g"/>
</dbReference>
<feature type="compositionally biased region" description="Basic residues" evidence="8">
    <location>
        <begin position="1"/>
        <end position="16"/>
    </location>
</feature>
<dbReference type="GO" id="GO:0016020">
    <property type="term" value="C:membrane"/>
    <property type="evidence" value="ECO:0007669"/>
    <property type="project" value="UniProtKB-SubCell"/>
</dbReference>
<evidence type="ECO:0000256" key="6">
    <source>
        <dbReference type="ARBA" id="ARBA00023010"/>
    </source>
</evidence>
<comment type="subcellular location">
    <subcellularLocation>
        <location evidence="1">Membrane</location>
    </subcellularLocation>
</comment>
<dbReference type="EMBL" id="SCKW01000018">
    <property type="protein sequence ID" value="RWZ79143.1"/>
    <property type="molecule type" value="Genomic_DNA"/>
</dbReference>
<evidence type="ECO:0000313" key="11">
    <source>
        <dbReference type="Proteomes" id="UP000289269"/>
    </source>
</evidence>
<dbReference type="InterPro" id="IPR038379">
    <property type="entry name" value="SecE_sf"/>
</dbReference>
<dbReference type="AlphaFoldDB" id="A0A4V1J7L0"/>
<comment type="caution">
    <text evidence="10">The sequence shown here is derived from an EMBL/GenBank/DDBJ whole genome shotgun (WGS) entry which is preliminary data.</text>
</comment>
<dbReference type="GO" id="GO:0009306">
    <property type="term" value="P:protein secretion"/>
    <property type="evidence" value="ECO:0007669"/>
    <property type="project" value="InterPro"/>
</dbReference>
<keyword evidence="7 9" id="KW-0472">Membrane</keyword>
<feature type="transmembrane region" description="Helical" evidence="9">
    <location>
        <begin position="63"/>
        <end position="84"/>
    </location>
</feature>
<keyword evidence="11" id="KW-1185">Reference proteome</keyword>
<dbReference type="GO" id="GO:0008320">
    <property type="term" value="F:protein transmembrane transporter activity"/>
    <property type="evidence" value="ECO:0007669"/>
    <property type="project" value="InterPro"/>
</dbReference>
<feature type="region of interest" description="Disordered" evidence="8">
    <location>
        <begin position="1"/>
        <end position="28"/>
    </location>
</feature>
<dbReference type="NCBIfam" id="TIGR00964">
    <property type="entry name" value="secE_bact"/>
    <property type="match status" value="1"/>
</dbReference>
<accession>A0A4V1J7L0</accession>
<dbReference type="InterPro" id="IPR005807">
    <property type="entry name" value="SecE_bac"/>
</dbReference>
<keyword evidence="2" id="KW-0813">Transport</keyword>
<keyword evidence="3 9" id="KW-0812">Transmembrane</keyword>
<evidence type="ECO:0000256" key="5">
    <source>
        <dbReference type="ARBA" id="ARBA00022989"/>
    </source>
</evidence>
<evidence type="ECO:0000256" key="9">
    <source>
        <dbReference type="SAM" id="Phobius"/>
    </source>
</evidence>
<evidence type="ECO:0000256" key="8">
    <source>
        <dbReference type="SAM" id="MobiDB-lite"/>
    </source>
</evidence>